<dbReference type="STRING" id="870435.A0A0C3JV10"/>
<gene>
    <name evidence="2" type="ORF">M404DRAFT_19648</name>
</gene>
<feature type="transmembrane region" description="Helical" evidence="1">
    <location>
        <begin position="35"/>
        <end position="54"/>
    </location>
</feature>
<name>A0A0C3JV10_PISTI</name>
<feature type="transmembrane region" description="Helical" evidence="1">
    <location>
        <begin position="74"/>
        <end position="93"/>
    </location>
</feature>
<organism evidence="2 3">
    <name type="scientific">Pisolithus tinctorius Marx 270</name>
    <dbReference type="NCBI Taxonomy" id="870435"/>
    <lineage>
        <taxon>Eukaryota</taxon>
        <taxon>Fungi</taxon>
        <taxon>Dikarya</taxon>
        <taxon>Basidiomycota</taxon>
        <taxon>Agaricomycotina</taxon>
        <taxon>Agaricomycetes</taxon>
        <taxon>Agaricomycetidae</taxon>
        <taxon>Boletales</taxon>
        <taxon>Sclerodermatineae</taxon>
        <taxon>Pisolithaceae</taxon>
        <taxon>Pisolithus</taxon>
    </lineage>
</organism>
<dbReference type="InParanoid" id="A0A0C3JV10"/>
<proteinExistence type="predicted"/>
<evidence type="ECO:0000256" key="1">
    <source>
        <dbReference type="SAM" id="Phobius"/>
    </source>
</evidence>
<keyword evidence="1" id="KW-0812">Transmembrane</keyword>
<keyword evidence="1" id="KW-0472">Membrane</keyword>
<keyword evidence="3" id="KW-1185">Reference proteome</keyword>
<keyword evidence="1" id="KW-1133">Transmembrane helix</keyword>
<evidence type="ECO:0000313" key="2">
    <source>
        <dbReference type="EMBL" id="KIO12968.1"/>
    </source>
</evidence>
<protein>
    <submittedName>
        <fullName evidence="2">Uncharacterized protein</fullName>
    </submittedName>
</protein>
<dbReference type="Proteomes" id="UP000054217">
    <property type="component" value="Unassembled WGS sequence"/>
</dbReference>
<dbReference type="OrthoDB" id="3266871at2759"/>
<evidence type="ECO:0000313" key="3">
    <source>
        <dbReference type="Proteomes" id="UP000054217"/>
    </source>
</evidence>
<reference evidence="2 3" key="1">
    <citation type="submission" date="2014-04" db="EMBL/GenBank/DDBJ databases">
        <authorList>
            <consortium name="DOE Joint Genome Institute"/>
            <person name="Kuo A."/>
            <person name="Kohler A."/>
            <person name="Costa M.D."/>
            <person name="Nagy L.G."/>
            <person name="Floudas D."/>
            <person name="Copeland A."/>
            <person name="Barry K.W."/>
            <person name="Cichocki N."/>
            <person name="Veneault-Fourrey C."/>
            <person name="LaButti K."/>
            <person name="Lindquist E.A."/>
            <person name="Lipzen A."/>
            <person name="Lundell T."/>
            <person name="Morin E."/>
            <person name="Murat C."/>
            <person name="Sun H."/>
            <person name="Tunlid A."/>
            <person name="Henrissat B."/>
            <person name="Grigoriev I.V."/>
            <person name="Hibbett D.S."/>
            <person name="Martin F."/>
            <person name="Nordberg H.P."/>
            <person name="Cantor M.N."/>
            <person name="Hua S.X."/>
        </authorList>
    </citation>
    <scope>NUCLEOTIDE SEQUENCE [LARGE SCALE GENOMIC DNA]</scope>
    <source>
        <strain evidence="2 3">Marx 270</strain>
    </source>
</reference>
<accession>A0A0C3JV10</accession>
<feature type="transmembrane region" description="Helical" evidence="1">
    <location>
        <begin position="12"/>
        <end position="29"/>
    </location>
</feature>
<dbReference type="EMBL" id="KN831947">
    <property type="protein sequence ID" value="KIO12968.1"/>
    <property type="molecule type" value="Genomic_DNA"/>
</dbReference>
<sequence>MALFMDHPFRNVFKGFLALVMAHVIMKFLPQSIHVIHLTQTSVTILVIVALIFFVVRHHSEQGRVMSRGQEELIVIAALGAFWLAVLLAMRAYNQSSVDVDLAHPRHLFSPSTGNAETNVVGAGGRRAPAGGYSTRDRYDDRPRTGYRKEYPCNPNDVYCVTEEWAFY</sequence>
<dbReference type="AlphaFoldDB" id="A0A0C3JV10"/>
<reference evidence="3" key="2">
    <citation type="submission" date="2015-01" db="EMBL/GenBank/DDBJ databases">
        <title>Evolutionary Origins and Diversification of the Mycorrhizal Mutualists.</title>
        <authorList>
            <consortium name="DOE Joint Genome Institute"/>
            <consortium name="Mycorrhizal Genomics Consortium"/>
            <person name="Kohler A."/>
            <person name="Kuo A."/>
            <person name="Nagy L.G."/>
            <person name="Floudas D."/>
            <person name="Copeland A."/>
            <person name="Barry K.W."/>
            <person name="Cichocki N."/>
            <person name="Veneault-Fourrey C."/>
            <person name="LaButti K."/>
            <person name="Lindquist E.A."/>
            <person name="Lipzen A."/>
            <person name="Lundell T."/>
            <person name="Morin E."/>
            <person name="Murat C."/>
            <person name="Riley R."/>
            <person name="Ohm R."/>
            <person name="Sun H."/>
            <person name="Tunlid A."/>
            <person name="Henrissat B."/>
            <person name="Grigoriev I.V."/>
            <person name="Hibbett D.S."/>
            <person name="Martin F."/>
        </authorList>
    </citation>
    <scope>NUCLEOTIDE SEQUENCE [LARGE SCALE GENOMIC DNA]</scope>
    <source>
        <strain evidence="3">Marx 270</strain>
    </source>
</reference>
<dbReference type="HOGENOM" id="CLU_120070_0_0_1"/>